<dbReference type="Proteomes" id="UP000242310">
    <property type="component" value="Unassembled WGS sequence"/>
</dbReference>
<dbReference type="EMBL" id="PYAV01000016">
    <property type="protein sequence ID" value="PSL42302.1"/>
    <property type="molecule type" value="Genomic_DNA"/>
</dbReference>
<evidence type="ECO:0000256" key="1">
    <source>
        <dbReference type="ARBA" id="ARBA00009589"/>
    </source>
</evidence>
<dbReference type="InterPro" id="IPR009206">
    <property type="entry name" value="Nucleotidase_putative"/>
</dbReference>
<dbReference type="PANTHER" id="PTHR35134:SF2">
    <property type="entry name" value="NUCLEOTIDASE YQFW-RELATED"/>
    <property type="match status" value="1"/>
</dbReference>
<dbReference type="PIRSF" id="PIRSF021362">
    <property type="entry name" value="UCP021362_HAD"/>
    <property type="match status" value="1"/>
</dbReference>
<keyword evidence="2 3" id="KW-0378">Hydrolase</keyword>
<dbReference type="GO" id="GO:0016787">
    <property type="term" value="F:hydrolase activity"/>
    <property type="evidence" value="ECO:0007669"/>
    <property type="project" value="UniProtKB-KW"/>
</dbReference>
<dbReference type="OrthoDB" id="2471595at2"/>
<dbReference type="RefSeq" id="WP_106589758.1">
    <property type="nucleotide sequence ID" value="NZ_PYAV01000016.1"/>
</dbReference>
<dbReference type="InterPro" id="IPR023214">
    <property type="entry name" value="HAD_sf"/>
</dbReference>
<keyword evidence="5" id="KW-1185">Reference proteome</keyword>
<dbReference type="InterPro" id="IPR036412">
    <property type="entry name" value="HAD-like_sf"/>
</dbReference>
<dbReference type="EC" id="3.1.3.-" evidence="3"/>
<evidence type="ECO:0000256" key="3">
    <source>
        <dbReference type="PIRNR" id="PIRNR021362"/>
    </source>
</evidence>
<gene>
    <name evidence="4" type="ORF">B0H94_1161</name>
</gene>
<evidence type="ECO:0000313" key="4">
    <source>
        <dbReference type="EMBL" id="PSL42302.1"/>
    </source>
</evidence>
<organism evidence="4 5">
    <name type="scientific">Salsuginibacillus halophilus</name>
    <dbReference type="NCBI Taxonomy" id="517424"/>
    <lineage>
        <taxon>Bacteria</taxon>
        <taxon>Bacillati</taxon>
        <taxon>Bacillota</taxon>
        <taxon>Bacilli</taxon>
        <taxon>Bacillales</taxon>
        <taxon>Bacillaceae</taxon>
        <taxon>Salsuginibacillus</taxon>
    </lineage>
</organism>
<accession>A0A2P8H7V5</accession>
<comment type="similarity">
    <text evidence="1 3">Belongs to the 5'(3')-deoxyribonucleotidase family.</text>
</comment>
<name>A0A2P8H7V5_9BACI</name>
<comment type="caution">
    <text evidence="4">The sequence shown here is derived from an EMBL/GenBank/DDBJ whole genome shotgun (WGS) entry which is preliminary data.</text>
</comment>
<evidence type="ECO:0000313" key="5">
    <source>
        <dbReference type="Proteomes" id="UP000242310"/>
    </source>
</evidence>
<dbReference type="PANTHER" id="PTHR35134">
    <property type="entry name" value="NUCLEOTIDASE YQFW-RELATED"/>
    <property type="match status" value="1"/>
</dbReference>
<proteinExistence type="inferred from homology"/>
<dbReference type="SUPFAM" id="SSF56784">
    <property type="entry name" value="HAD-like"/>
    <property type="match status" value="1"/>
</dbReference>
<dbReference type="InterPro" id="IPR052419">
    <property type="entry name" value="5_3-deoxyribonucleotidase-like"/>
</dbReference>
<dbReference type="Gene3D" id="3.40.50.1000">
    <property type="entry name" value="HAD superfamily/HAD-like"/>
    <property type="match status" value="1"/>
</dbReference>
<sequence>MTTPNVHFGFDIDGTVTDPATFVPYLNDHFNRSIRLEDITEYDLTNVLNITQEDFWNWMQQHEHHIYQQADLAVGVDKALESWQQHGRLTYVSARGEHLLSTTKQWLETNNLPYHHIELIGKHDKLESIQNHNIDIFFEDKHDNACDIAEACNIPVVLLDTPYNRKPAPEQVVRANNWNEAKAWVDAWLTM</sequence>
<protein>
    <recommendedName>
        <fullName evidence="3">Nucleotidase</fullName>
        <ecNumber evidence="3">3.1.3.-</ecNumber>
    </recommendedName>
</protein>
<reference evidence="4 5" key="1">
    <citation type="submission" date="2018-03" db="EMBL/GenBank/DDBJ databases">
        <title>Genomic Encyclopedia of Type Strains, Phase III (KMG-III): the genomes of soil and plant-associated and newly described type strains.</title>
        <authorList>
            <person name="Whitman W."/>
        </authorList>
    </citation>
    <scope>NUCLEOTIDE SEQUENCE [LARGE SCALE GENOMIC DNA]</scope>
    <source>
        <strain evidence="4 5">CGMCC 1.07653</strain>
    </source>
</reference>
<evidence type="ECO:0000256" key="2">
    <source>
        <dbReference type="ARBA" id="ARBA00022801"/>
    </source>
</evidence>
<dbReference type="AlphaFoldDB" id="A0A2P8H7V5"/>